<name>A0A6A6BTV4_9PEZI</name>
<accession>A0A6A6BTV4</accession>
<sequence length="314" mass="34843">MPQLAITGASGKLGGAVLHNLLKYNLLPPNELVVSTSSSADDPLWAPIKEKGVIVRQASYDDSESMEKAFAGCKCVLIVSTPRIEMDFDDAPYGKGREAHHFAAIRAARAANVRHIYYTSLGFGQNSKSGVMVAHNRTEEFLQMLSDTHFTIIREGLYNESWPLYLGHYDATNEDGRQEVLVAGDGPISWAAIDDLGLATASIITDEQSSCSSGVTITLASTGTHTLEDIAAMVSRAKSRNIALKVVSREEHEQYYKERGMDPRYVTWWAKTYAALKENECENQDRTFERLLAKYERTPKSLEQTINEMVGSKR</sequence>
<evidence type="ECO:0000313" key="2">
    <source>
        <dbReference type="EMBL" id="KAF2146803.1"/>
    </source>
</evidence>
<dbReference type="EMBL" id="ML995475">
    <property type="protein sequence ID" value="KAF2146803.1"/>
    <property type="molecule type" value="Genomic_DNA"/>
</dbReference>
<dbReference type="InterPro" id="IPR036291">
    <property type="entry name" value="NAD(P)-bd_dom_sf"/>
</dbReference>
<keyword evidence="3" id="KW-1185">Reference proteome</keyword>
<dbReference type="Gene3D" id="3.40.50.720">
    <property type="entry name" value="NAD(P)-binding Rossmann-like Domain"/>
    <property type="match status" value="1"/>
</dbReference>
<dbReference type="PANTHER" id="PTHR47129">
    <property type="entry name" value="QUINONE OXIDOREDUCTASE 2"/>
    <property type="match status" value="1"/>
</dbReference>
<dbReference type="SUPFAM" id="SSF51735">
    <property type="entry name" value="NAD(P)-binding Rossmann-fold domains"/>
    <property type="match status" value="1"/>
</dbReference>
<dbReference type="GeneID" id="54297182"/>
<dbReference type="Gene3D" id="3.90.25.10">
    <property type="entry name" value="UDP-galactose 4-epimerase, domain 1"/>
    <property type="match status" value="1"/>
</dbReference>
<dbReference type="InterPro" id="IPR052718">
    <property type="entry name" value="NmrA-type_oxidoreductase"/>
</dbReference>
<organism evidence="2 3">
    <name type="scientific">Aplosporella prunicola CBS 121167</name>
    <dbReference type="NCBI Taxonomy" id="1176127"/>
    <lineage>
        <taxon>Eukaryota</taxon>
        <taxon>Fungi</taxon>
        <taxon>Dikarya</taxon>
        <taxon>Ascomycota</taxon>
        <taxon>Pezizomycotina</taxon>
        <taxon>Dothideomycetes</taxon>
        <taxon>Dothideomycetes incertae sedis</taxon>
        <taxon>Botryosphaeriales</taxon>
        <taxon>Aplosporellaceae</taxon>
        <taxon>Aplosporella</taxon>
    </lineage>
</organism>
<evidence type="ECO:0000259" key="1">
    <source>
        <dbReference type="Pfam" id="PF05368"/>
    </source>
</evidence>
<reference evidence="2" key="1">
    <citation type="journal article" date="2020" name="Stud. Mycol.">
        <title>101 Dothideomycetes genomes: a test case for predicting lifestyles and emergence of pathogens.</title>
        <authorList>
            <person name="Haridas S."/>
            <person name="Albert R."/>
            <person name="Binder M."/>
            <person name="Bloem J."/>
            <person name="Labutti K."/>
            <person name="Salamov A."/>
            <person name="Andreopoulos B."/>
            <person name="Baker S."/>
            <person name="Barry K."/>
            <person name="Bills G."/>
            <person name="Bluhm B."/>
            <person name="Cannon C."/>
            <person name="Castanera R."/>
            <person name="Culley D."/>
            <person name="Daum C."/>
            <person name="Ezra D."/>
            <person name="Gonzalez J."/>
            <person name="Henrissat B."/>
            <person name="Kuo A."/>
            <person name="Liang C."/>
            <person name="Lipzen A."/>
            <person name="Lutzoni F."/>
            <person name="Magnuson J."/>
            <person name="Mondo S."/>
            <person name="Nolan M."/>
            <person name="Ohm R."/>
            <person name="Pangilinan J."/>
            <person name="Park H.-J."/>
            <person name="Ramirez L."/>
            <person name="Alfaro M."/>
            <person name="Sun H."/>
            <person name="Tritt A."/>
            <person name="Yoshinaga Y."/>
            <person name="Zwiers L.-H."/>
            <person name="Turgeon B."/>
            <person name="Goodwin S."/>
            <person name="Spatafora J."/>
            <person name="Crous P."/>
            <person name="Grigoriev I."/>
        </authorList>
    </citation>
    <scope>NUCLEOTIDE SEQUENCE</scope>
    <source>
        <strain evidence="2">CBS 121167</strain>
    </source>
</reference>
<dbReference type="PANTHER" id="PTHR47129:SF1">
    <property type="entry name" value="NMRA-LIKE DOMAIN-CONTAINING PROTEIN"/>
    <property type="match status" value="1"/>
</dbReference>
<dbReference type="AlphaFoldDB" id="A0A6A6BTV4"/>
<proteinExistence type="predicted"/>
<evidence type="ECO:0000313" key="3">
    <source>
        <dbReference type="Proteomes" id="UP000799438"/>
    </source>
</evidence>
<dbReference type="Pfam" id="PF05368">
    <property type="entry name" value="NmrA"/>
    <property type="match status" value="1"/>
</dbReference>
<dbReference type="OrthoDB" id="419598at2759"/>
<dbReference type="InterPro" id="IPR008030">
    <property type="entry name" value="NmrA-like"/>
</dbReference>
<dbReference type="Proteomes" id="UP000799438">
    <property type="component" value="Unassembled WGS sequence"/>
</dbReference>
<protein>
    <recommendedName>
        <fullName evidence="1">NmrA-like domain-containing protein</fullName>
    </recommendedName>
</protein>
<dbReference type="RefSeq" id="XP_033402512.1">
    <property type="nucleotide sequence ID" value="XM_033539686.1"/>
</dbReference>
<gene>
    <name evidence="2" type="ORF">K452DRAFT_283005</name>
</gene>
<feature type="domain" description="NmrA-like" evidence="1">
    <location>
        <begin position="4"/>
        <end position="250"/>
    </location>
</feature>